<dbReference type="PANTHER" id="PTHR43775:SF37">
    <property type="entry name" value="SI:DKEY-61P9.11"/>
    <property type="match status" value="1"/>
</dbReference>
<dbReference type="Pfam" id="PF00668">
    <property type="entry name" value="Condensation"/>
    <property type="match status" value="1"/>
</dbReference>
<keyword evidence="3" id="KW-0808">Transferase</keyword>
<dbReference type="InterPro" id="IPR049551">
    <property type="entry name" value="PKS_DH_C"/>
</dbReference>
<keyword evidence="9" id="KW-1185">Reference proteome</keyword>
<proteinExistence type="predicted"/>
<dbReference type="CDD" id="cd00833">
    <property type="entry name" value="PKS"/>
    <property type="match status" value="1"/>
</dbReference>
<dbReference type="SUPFAM" id="SSF53901">
    <property type="entry name" value="Thiolase-like"/>
    <property type="match status" value="1"/>
</dbReference>
<dbReference type="SMART" id="SM00827">
    <property type="entry name" value="PKS_AT"/>
    <property type="match status" value="1"/>
</dbReference>
<dbReference type="STRING" id="6573.A0A210PYV1"/>
<dbReference type="PROSITE" id="PS00606">
    <property type="entry name" value="KS3_1"/>
    <property type="match status" value="1"/>
</dbReference>
<dbReference type="SUPFAM" id="SSF52777">
    <property type="entry name" value="CoA-dependent acyltransferases"/>
    <property type="match status" value="2"/>
</dbReference>
<evidence type="ECO:0000256" key="4">
    <source>
        <dbReference type="PROSITE-ProRule" id="PRU01363"/>
    </source>
</evidence>
<feature type="domain" description="Ketosynthase family 3 (KS3)" evidence="6">
    <location>
        <begin position="4"/>
        <end position="431"/>
    </location>
</feature>
<dbReference type="GO" id="GO:0004315">
    <property type="term" value="F:3-oxoacyl-[acyl-carrier-protein] synthase activity"/>
    <property type="evidence" value="ECO:0007669"/>
    <property type="project" value="InterPro"/>
</dbReference>
<evidence type="ECO:0000259" key="5">
    <source>
        <dbReference type="PROSITE" id="PS50075"/>
    </source>
</evidence>
<dbReference type="GO" id="GO:0004312">
    <property type="term" value="F:fatty acid synthase activity"/>
    <property type="evidence" value="ECO:0007669"/>
    <property type="project" value="TreeGrafter"/>
</dbReference>
<sequence length="2637" mass="295374">MDDDDSIVIVGVGCKFPGADNLDEFWRVLSEGENHVIEIPPERWNLDAFYHEDANEPGKTYVRHAGLIKRFDEWDNKLFGVSEVEAAQMDPQQRFVLDCVHMAMEDGGITKKDLNGSNTGVYIGMMNDDYKGGTGTDLKTMNNYSLTGTSPSIASARVSYTYNLLGPSITLDTACSSALVAIHIGSQALKTGECNAVICGGVNSILYPDIFVPLSKARMVSPTGQCQTFSDKADGYARGEGCGIVILKTKKQALLDGNKIWASIATACNQDGRTMTPITAPSGLQQRNLLHKLYADKGVNPEDISYIEAHGTGTPVGDPIEANTLGKFFAEKQQGGHYRQNVFLGSVKTNIGHLESAAGVAGLIKVLLMMDHGNIVPSLHFKNPNPNIEFEKYWLVVPHNMTSWPCTGIGRVACVNSFGFGGTNSHAIIKQHHYTAVKELKSKKENHIVTISGSDITSLKNNLFHLKRNIHKAKYCVEDVSYTSTCRRDHYPYRVALQACTKEDVERGCDEQLHTLTSLKPTGFSRPNVIFVFCGVGTTWTGMCQELLKKEHIFKDTVKSIDNILTPLAGWSILQMMTDGFDALDPLKGHLAIFTCQVALTKLWNHFGIYPDIIVGQSVGEVAAAYTAGVLSLADAVKVIYQRSVMLAKATGGSMLVISNCYVAIVASVCKKYKDKVNIAVYNSAKSCTLSGDTDAIDEVIHVLRNDTRIEDKFHIRRLDVQCAYHSHHMETASEELEISLTGLKRSEPKCTLISTVTGEKANKKDFASSEYWRKNVRQPVLFQHAITRAHVKTNFNIYLEIGPRPVLRFHLGDIVGNQNATSLPSITAGREWNMMQLSLMELYRHGIDPHWLHVVADGNLTDIPKSLFNLAKLFFQSDATTLKYDGVQSTGPNHLFVERSGGDEIQFKVNISPSTTWFVYQHVVSGTILVPGAFYIDVAIEVCKATFKNQSQKDISIAAQFIKPLSLRKGEACTAEVSVKKFQDELSMSIYKNKEIVAECQICKRKMAYLDTVDLETIRKRCKTYQSASQTYQNLNRLGFGYGKDLQILRDCVKSDAECLVNMTVSDSIFKDISSTNLHPSILDGLLQTVVILDLEVDAGTTPLPGGIESIVIRQTPEKNMVVFTSLVYQTKDIIRYNALLLTEDGRVVAEVRNLFILCIGATDTDEQECMYQLQWEEIEKKAVKIVDRNVSDVPLISIVVSSKPDDAEILGLEIKEMSFLHIPTYDTHFEDILTCHLQKNTQVVQSIILSAEKDEKLEKLTGEDVMRRVFQNASTLLQICQLLVKMKREIPVLIITERTQSIDKSHNCVKNVIGSELWGMTRTIVLEYPLLLTLIDRHVSLELCCSSIRDLLVFQAPQLCSEAEILVTERIMYSNRLVKLQDQPGEYRWISLENTDQVHVKAYSPNDIQEKFCLLQNPETKLDKLLMEVETAVLHDWKMFPLTLQSAENDIPVWIKEKGDGFDIITFEVSGKLIKHSSEKSIEGTYVSCSIFSLQSIVEVPEGCTMRIDDLPNYKPGLLRMSSLLWPMKDHILKGKTLILTDQNVFSGEVLRTMLSKPVASQVTIASLDSFLNSDSHHHCKAASTVVILTTSDITTLENILIRVEGVHTLLSIDMFTTKSDWQSAKKNHDAVSFRILRSEEMLDRKFLSETVPKVAQWLRKKLPKMKNSDENATTAATVVDLKETKQRIKRVKVKKKQLFRRNSCYIIIGGLTGLGWEIVKYLAQSGAGRIVTLSRSHPKNNTLGKIAKLEETTSAIIKAIPADITNVKSLQEAFDMIDCMFGKQNVKGIFHGGAVLDDALFTKQTHVTLRKVLLPKVLGSWNIHTVSKRYDLDFFILHSSIASVFGNKGQSNYSAGNAFMDSIAHYRATNGLPGLSVNWGPLSVGMATANEELEKIGYMFLGVTKIIDTLERMIMSEGNQIIAGVFKWSFVNRQFSDASLDRMRKRFKRVIGNTSRGNIQAATENSIDLDSDEGITGFVIDVASRVFAVGADLMDRSTPISQLGIDSMVAMTFVSTINDATTCTIPIVFLLSDETTIGEVVNYIKRNKRKARNVENVDTESAVTNGLTYMEKNYFKDVEKYPVLLRRFIYVDFEVSGRFADKNLWEAILTHVVNKHPSLRTRFIPSFDNEGNQIYTRKVLPQDEIAPDVREVQRGTVMTDDYIPSDLDMYTFDPASQLPLRLLFENKSNGALIRIVFSHITFDMTSVMLAVEEMQLLSELPGIPPTVASTPDIVSLVNNRLSQQHAALTAYWKENIPDNITSMSFLSSYEMKLDAEHVSTMNQPLPQQLLTRLTQFVGSNKITLFQLIVTAYQCLLHSVLGIETVAVLTVVDMRMHFPQLQKEIGCLINTVPLFLTLQSETQLQNLLTENAKRIRSVMANSLFPLELLEAEVAQKVDPASVFRHKVNFRDSGKANFDTNDGSVKVLKAVSPGHGHETVLIVWNDRANKKMQLELEYSTLVIDETKAGLLLKNLVFILEFFIDHPVSNVQEMAQTTEVMKLPLAPRINDNVKTMQIKKSESKTQFRQEKQAIQSGQFVKQTRKGWNHTVQLSVCRGKEGDSVRTLLRWNKLHDKYSREIEAGDILKVERTVYNGLETLLVRTKKRLYTFMTPDQRLCQGMVDCLVKELQRVGEDN</sequence>
<dbReference type="GO" id="GO:0006633">
    <property type="term" value="P:fatty acid biosynthetic process"/>
    <property type="evidence" value="ECO:0007669"/>
    <property type="project" value="UniProtKB-UniPathway"/>
</dbReference>
<dbReference type="InterPro" id="IPR049552">
    <property type="entry name" value="PKS_DH_N"/>
</dbReference>
<evidence type="ECO:0000259" key="6">
    <source>
        <dbReference type="PROSITE" id="PS52004"/>
    </source>
</evidence>
<name>A0A210PYV1_MIZYE</name>
<protein>
    <submittedName>
        <fullName evidence="8">Phthiocerol synthesis polyketide synthase type I PpsD</fullName>
    </submittedName>
</protein>
<dbReference type="SMART" id="SM00825">
    <property type="entry name" value="PKS_KS"/>
    <property type="match status" value="1"/>
</dbReference>
<dbReference type="InterPro" id="IPR050091">
    <property type="entry name" value="PKS_NRPS_Biosynth_Enz"/>
</dbReference>
<dbReference type="Gene3D" id="3.30.559.30">
    <property type="entry name" value="Nonribosomal peptide synthetase, condensation domain"/>
    <property type="match status" value="1"/>
</dbReference>
<comment type="caution">
    <text evidence="8">The sequence shown here is derived from an EMBL/GenBank/DDBJ whole genome shotgun (WGS) entry which is preliminary data.</text>
</comment>
<keyword evidence="2" id="KW-0597">Phosphoprotein</keyword>
<dbReference type="InterPro" id="IPR014031">
    <property type="entry name" value="Ketoacyl_synth_C"/>
</dbReference>
<dbReference type="InterPro" id="IPR020841">
    <property type="entry name" value="PKS_Beta-ketoAc_synthase_dom"/>
</dbReference>
<dbReference type="SMART" id="SM00822">
    <property type="entry name" value="PKS_KR"/>
    <property type="match status" value="1"/>
</dbReference>
<dbReference type="Pfam" id="PF02801">
    <property type="entry name" value="Ketoacyl-synt_C"/>
    <property type="match status" value="1"/>
</dbReference>
<dbReference type="InterPro" id="IPR036291">
    <property type="entry name" value="NAD(P)-bd_dom_sf"/>
</dbReference>
<accession>A0A210PYV1</accession>
<dbReference type="SUPFAM" id="SSF55048">
    <property type="entry name" value="Probable ACP-binding domain of malonyl-CoA ACP transacylase"/>
    <property type="match status" value="1"/>
</dbReference>
<evidence type="ECO:0000256" key="2">
    <source>
        <dbReference type="ARBA" id="ARBA00022553"/>
    </source>
</evidence>
<dbReference type="InterPro" id="IPR013968">
    <property type="entry name" value="PKS_KR"/>
</dbReference>
<organism evidence="8 9">
    <name type="scientific">Mizuhopecten yessoensis</name>
    <name type="common">Japanese scallop</name>
    <name type="synonym">Patinopecten yessoensis</name>
    <dbReference type="NCBI Taxonomy" id="6573"/>
    <lineage>
        <taxon>Eukaryota</taxon>
        <taxon>Metazoa</taxon>
        <taxon>Spiralia</taxon>
        <taxon>Lophotrochozoa</taxon>
        <taxon>Mollusca</taxon>
        <taxon>Bivalvia</taxon>
        <taxon>Autobranchia</taxon>
        <taxon>Pteriomorphia</taxon>
        <taxon>Pectinida</taxon>
        <taxon>Pectinoidea</taxon>
        <taxon>Pectinidae</taxon>
        <taxon>Mizuhopecten</taxon>
    </lineage>
</organism>
<feature type="region of interest" description="N-terminal hotdog fold" evidence="4">
    <location>
        <begin position="883"/>
        <end position="1011"/>
    </location>
</feature>
<feature type="domain" description="Carrier" evidence="5">
    <location>
        <begin position="1976"/>
        <end position="2051"/>
    </location>
</feature>
<dbReference type="Pfam" id="PF00109">
    <property type="entry name" value="ketoacyl-synt"/>
    <property type="match status" value="1"/>
</dbReference>
<dbReference type="Pfam" id="PF00550">
    <property type="entry name" value="PP-binding"/>
    <property type="match status" value="1"/>
</dbReference>
<evidence type="ECO:0000259" key="7">
    <source>
        <dbReference type="PROSITE" id="PS52019"/>
    </source>
</evidence>
<dbReference type="Gene3D" id="1.10.1200.10">
    <property type="entry name" value="ACP-like"/>
    <property type="match status" value="1"/>
</dbReference>
<feature type="region of interest" description="C-terminal hotdog fold" evidence="4">
    <location>
        <begin position="1024"/>
        <end position="1167"/>
    </location>
</feature>
<dbReference type="InterPro" id="IPR001242">
    <property type="entry name" value="Condensation_dom"/>
</dbReference>
<dbReference type="InterPro" id="IPR042104">
    <property type="entry name" value="PKS_dehydratase_sf"/>
</dbReference>
<dbReference type="Gene3D" id="3.40.366.10">
    <property type="entry name" value="Malonyl-Coenzyme A Acyl Carrier Protein, domain 2"/>
    <property type="match status" value="1"/>
</dbReference>
<evidence type="ECO:0000256" key="3">
    <source>
        <dbReference type="ARBA" id="ARBA00022679"/>
    </source>
</evidence>
<evidence type="ECO:0000256" key="1">
    <source>
        <dbReference type="ARBA" id="ARBA00022450"/>
    </source>
</evidence>
<dbReference type="Pfam" id="PF00698">
    <property type="entry name" value="Acyl_transf_1"/>
    <property type="match status" value="1"/>
</dbReference>
<dbReference type="SUPFAM" id="SSF47336">
    <property type="entry name" value="ACP-like"/>
    <property type="match status" value="1"/>
</dbReference>
<dbReference type="Gene3D" id="3.10.129.110">
    <property type="entry name" value="Polyketide synthase dehydratase"/>
    <property type="match status" value="1"/>
</dbReference>
<dbReference type="OrthoDB" id="329835at2759"/>
<dbReference type="PROSITE" id="PS50075">
    <property type="entry name" value="CARRIER"/>
    <property type="match status" value="1"/>
</dbReference>
<dbReference type="PROSITE" id="PS52004">
    <property type="entry name" value="KS3_2"/>
    <property type="match status" value="1"/>
</dbReference>
<dbReference type="InterPro" id="IPR016039">
    <property type="entry name" value="Thiolase-like"/>
</dbReference>
<evidence type="ECO:0000313" key="9">
    <source>
        <dbReference type="Proteomes" id="UP000242188"/>
    </source>
</evidence>
<dbReference type="Gene3D" id="3.30.70.3290">
    <property type="match status" value="1"/>
</dbReference>
<reference evidence="8 9" key="1">
    <citation type="journal article" date="2017" name="Nat. Ecol. Evol.">
        <title>Scallop genome provides insights into evolution of bilaterian karyotype and development.</title>
        <authorList>
            <person name="Wang S."/>
            <person name="Zhang J."/>
            <person name="Jiao W."/>
            <person name="Li J."/>
            <person name="Xun X."/>
            <person name="Sun Y."/>
            <person name="Guo X."/>
            <person name="Huan P."/>
            <person name="Dong B."/>
            <person name="Zhang L."/>
            <person name="Hu X."/>
            <person name="Sun X."/>
            <person name="Wang J."/>
            <person name="Zhao C."/>
            <person name="Wang Y."/>
            <person name="Wang D."/>
            <person name="Huang X."/>
            <person name="Wang R."/>
            <person name="Lv J."/>
            <person name="Li Y."/>
            <person name="Zhang Z."/>
            <person name="Liu B."/>
            <person name="Lu W."/>
            <person name="Hui Y."/>
            <person name="Liang J."/>
            <person name="Zhou Z."/>
            <person name="Hou R."/>
            <person name="Li X."/>
            <person name="Liu Y."/>
            <person name="Li H."/>
            <person name="Ning X."/>
            <person name="Lin Y."/>
            <person name="Zhao L."/>
            <person name="Xing Q."/>
            <person name="Dou J."/>
            <person name="Li Y."/>
            <person name="Mao J."/>
            <person name="Guo H."/>
            <person name="Dou H."/>
            <person name="Li T."/>
            <person name="Mu C."/>
            <person name="Jiang W."/>
            <person name="Fu Q."/>
            <person name="Fu X."/>
            <person name="Miao Y."/>
            <person name="Liu J."/>
            <person name="Yu Q."/>
            <person name="Li R."/>
            <person name="Liao H."/>
            <person name="Li X."/>
            <person name="Kong Y."/>
            <person name="Jiang Z."/>
            <person name="Chourrout D."/>
            <person name="Li R."/>
            <person name="Bao Z."/>
        </authorList>
    </citation>
    <scope>NUCLEOTIDE SEQUENCE [LARGE SCALE GENOMIC DNA]</scope>
    <source>
        <strain evidence="8 9">PY_sf001</strain>
    </source>
</reference>
<dbReference type="EMBL" id="NEDP02005373">
    <property type="protein sequence ID" value="OWF41666.1"/>
    <property type="molecule type" value="Genomic_DNA"/>
</dbReference>
<dbReference type="Pfam" id="PF08659">
    <property type="entry name" value="KR"/>
    <property type="match status" value="1"/>
</dbReference>
<dbReference type="InterPro" id="IPR014030">
    <property type="entry name" value="Ketoacyl_synth_N"/>
</dbReference>
<dbReference type="InterPro" id="IPR016036">
    <property type="entry name" value="Malonyl_transacylase_ACP-bd"/>
</dbReference>
<dbReference type="InterPro" id="IPR023213">
    <property type="entry name" value="CAT-like_dom_sf"/>
</dbReference>
<dbReference type="InterPro" id="IPR001227">
    <property type="entry name" value="Ac_transferase_dom_sf"/>
</dbReference>
<dbReference type="SUPFAM" id="SSF51735">
    <property type="entry name" value="NAD(P)-binding Rossmann-fold domains"/>
    <property type="match status" value="2"/>
</dbReference>
<dbReference type="Pfam" id="PF16197">
    <property type="entry name" value="KAsynt_C_assoc"/>
    <property type="match status" value="1"/>
</dbReference>
<dbReference type="InterPro" id="IPR009081">
    <property type="entry name" value="PP-bd_ACP"/>
</dbReference>
<dbReference type="InterPro" id="IPR016035">
    <property type="entry name" value="Acyl_Trfase/lysoPLipase"/>
</dbReference>
<dbReference type="InterPro" id="IPR014043">
    <property type="entry name" value="Acyl_transferase_dom"/>
</dbReference>
<gene>
    <name evidence="8" type="ORF">KP79_PYT18582</name>
</gene>
<feature type="domain" description="PKS/mFAS DH" evidence="7">
    <location>
        <begin position="883"/>
        <end position="1167"/>
    </location>
</feature>
<dbReference type="Proteomes" id="UP000242188">
    <property type="component" value="Unassembled WGS sequence"/>
</dbReference>
<feature type="active site" description="Proton donor; for dehydratase activity" evidence="4">
    <location>
        <position position="1085"/>
    </location>
</feature>
<dbReference type="InterPro" id="IPR057326">
    <property type="entry name" value="KR_dom"/>
</dbReference>
<dbReference type="Pfam" id="PF21089">
    <property type="entry name" value="PKS_DH_N"/>
    <property type="match status" value="1"/>
</dbReference>
<dbReference type="Gene3D" id="3.40.47.10">
    <property type="match status" value="1"/>
</dbReference>
<dbReference type="InterPro" id="IPR018201">
    <property type="entry name" value="Ketoacyl_synth_AS"/>
</dbReference>
<dbReference type="InterPro" id="IPR036736">
    <property type="entry name" value="ACP-like_sf"/>
</dbReference>
<keyword evidence="1" id="KW-0596">Phosphopantetheine</keyword>
<dbReference type="PANTHER" id="PTHR43775">
    <property type="entry name" value="FATTY ACID SYNTHASE"/>
    <property type="match status" value="1"/>
</dbReference>
<dbReference type="Pfam" id="PF14765">
    <property type="entry name" value="PS-DH"/>
    <property type="match status" value="1"/>
</dbReference>
<dbReference type="InterPro" id="IPR032821">
    <property type="entry name" value="PKS_assoc"/>
</dbReference>
<feature type="active site" description="Proton acceptor; for dehydratase activity" evidence="4">
    <location>
        <position position="923"/>
    </location>
</feature>
<dbReference type="Gene3D" id="3.30.559.10">
    <property type="entry name" value="Chloramphenicol acetyltransferase-like domain"/>
    <property type="match status" value="1"/>
</dbReference>
<dbReference type="InterPro" id="IPR049900">
    <property type="entry name" value="PKS_mFAS_DH"/>
</dbReference>
<dbReference type="UniPathway" id="UPA00094"/>
<evidence type="ECO:0000313" key="8">
    <source>
        <dbReference type="EMBL" id="OWF41666.1"/>
    </source>
</evidence>
<dbReference type="SUPFAM" id="SSF52151">
    <property type="entry name" value="FabD/lysophospholipase-like"/>
    <property type="match status" value="1"/>
</dbReference>
<dbReference type="Gene3D" id="3.40.50.720">
    <property type="entry name" value="NAD(P)-binding Rossmann-like Domain"/>
    <property type="match status" value="1"/>
</dbReference>
<dbReference type="PROSITE" id="PS52019">
    <property type="entry name" value="PKS_MFAS_DH"/>
    <property type="match status" value="1"/>
</dbReference>